<protein>
    <submittedName>
        <fullName evidence="1">Secretory immunoglobulin A-binding protein EsiB</fullName>
    </submittedName>
</protein>
<organism evidence="1">
    <name type="scientific">uncultured organism</name>
    <dbReference type="NCBI Taxonomy" id="155900"/>
    <lineage>
        <taxon>unclassified sequences</taxon>
        <taxon>environmental samples</taxon>
    </lineage>
</organism>
<dbReference type="Gene3D" id="1.25.40.10">
    <property type="entry name" value="Tetratricopeptide repeat domain"/>
    <property type="match status" value="1"/>
</dbReference>
<dbReference type="EMBL" id="MN079089">
    <property type="protein sequence ID" value="QEA04803.1"/>
    <property type="molecule type" value="Genomic_DNA"/>
</dbReference>
<dbReference type="SUPFAM" id="SSF81901">
    <property type="entry name" value="HCP-like"/>
    <property type="match status" value="1"/>
</dbReference>
<dbReference type="Pfam" id="PF08238">
    <property type="entry name" value="Sel1"/>
    <property type="match status" value="3"/>
</dbReference>
<dbReference type="InterPro" id="IPR011990">
    <property type="entry name" value="TPR-like_helical_dom_sf"/>
</dbReference>
<sequence length="133" mass="14605">MATPMDKAWNDYMVGNRLEMGEDTGVDLSGAARLYRRAALRGLAQAQHALAFLYATGQGVARDDALAAGWFQVAAEQGHVAAQHNLGVMYAEGRGVELDEQAAVRWFYRAALGGSDESRRWLDDHYDHCSGME</sequence>
<evidence type="ECO:0000313" key="1">
    <source>
        <dbReference type="EMBL" id="QEA04803.1"/>
    </source>
</evidence>
<proteinExistence type="predicted"/>
<dbReference type="InterPro" id="IPR006597">
    <property type="entry name" value="Sel1-like"/>
</dbReference>
<reference evidence="1" key="1">
    <citation type="submission" date="2019-06" db="EMBL/GenBank/DDBJ databases">
        <authorList>
            <person name="Murdoch R.W."/>
            <person name="Fathepure B."/>
        </authorList>
    </citation>
    <scope>NUCLEOTIDE SEQUENCE</scope>
</reference>
<dbReference type="InterPro" id="IPR050767">
    <property type="entry name" value="Sel1_AlgK"/>
</dbReference>
<dbReference type="PANTHER" id="PTHR11102">
    <property type="entry name" value="SEL-1-LIKE PROTEIN"/>
    <property type="match status" value="1"/>
</dbReference>
<accession>A0A5B8R9U4</accession>
<dbReference type="PANTHER" id="PTHR11102:SF160">
    <property type="entry name" value="ERAD-ASSOCIATED E3 UBIQUITIN-PROTEIN LIGASE COMPONENT HRD3"/>
    <property type="match status" value="1"/>
</dbReference>
<name>A0A5B8R9U4_9ZZZZ</name>
<dbReference type="SMART" id="SM00671">
    <property type="entry name" value="SEL1"/>
    <property type="match status" value="3"/>
</dbReference>
<gene>
    <name evidence="1" type="primary">esiB</name>
    <name evidence="1" type="ORF">KBTEX_01112</name>
</gene>
<dbReference type="AlphaFoldDB" id="A0A5B8R9U4"/>